<protein>
    <submittedName>
        <fullName evidence="2">Uncharacterized protein</fullName>
    </submittedName>
</protein>
<evidence type="ECO:0000313" key="3">
    <source>
        <dbReference type="Proteomes" id="UP000264006"/>
    </source>
</evidence>
<dbReference type="Proteomes" id="UP000264006">
    <property type="component" value="Chromosome"/>
</dbReference>
<keyword evidence="3" id="KW-1185">Reference proteome</keyword>
<name>A0A346XZW0_9ACTN</name>
<feature type="region of interest" description="Disordered" evidence="1">
    <location>
        <begin position="1"/>
        <end position="56"/>
    </location>
</feature>
<dbReference type="KEGG" id="euz:DVS28_a3081"/>
<organism evidence="2 3">
    <name type="scientific">Euzebya pacifica</name>
    <dbReference type="NCBI Taxonomy" id="1608957"/>
    <lineage>
        <taxon>Bacteria</taxon>
        <taxon>Bacillati</taxon>
        <taxon>Actinomycetota</taxon>
        <taxon>Nitriliruptoria</taxon>
        <taxon>Euzebyales</taxon>
    </lineage>
</organism>
<accession>A0A346XZW0</accession>
<dbReference type="EMBL" id="CP031165">
    <property type="protein sequence ID" value="AXV07757.1"/>
    <property type="molecule type" value="Genomic_DNA"/>
</dbReference>
<gene>
    <name evidence="2" type="ORF">DVS28_a3081</name>
</gene>
<sequence length="62" mass="6461">MRVVGHRRAPGACAHRPVVGADGGDGMDERSYGSQATRRPPRGAGPEPVPRTCGGPLLLFLP</sequence>
<evidence type="ECO:0000313" key="2">
    <source>
        <dbReference type="EMBL" id="AXV07757.1"/>
    </source>
</evidence>
<dbReference type="AlphaFoldDB" id="A0A346XZW0"/>
<reference evidence="2 3" key="1">
    <citation type="submission" date="2018-09" db="EMBL/GenBank/DDBJ databases">
        <title>Complete genome sequence of Euzebya sp. DY32-46 isolated from seawater of Pacific Ocean.</title>
        <authorList>
            <person name="Xu L."/>
            <person name="Wu Y.-H."/>
            <person name="Xu X.-W."/>
        </authorList>
    </citation>
    <scope>NUCLEOTIDE SEQUENCE [LARGE SCALE GENOMIC DNA]</scope>
    <source>
        <strain evidence="2 3">DY32-46</strain>
    </source>
</reference>
<proteinExistence type="predicted"/>
<evidence type="ECO:0000256" key="1">
    <source>
        <dbReference type="SAM" id="MobiDB-lite"/>
    </source>
</evidence>